<dbReference type="Gene3D" id="3.90.1720.10">
    <property type="entry name" value="endopeptidase domain like (from Nostoc punctiforme)"/>
    <property type="match status" value="1"/>
</dbReference>
<dbReference type="InterPro" id="IPR031304">
    <property type="entry name" value="SLT_2"/>
</dbReference>
<comment type="similarity">
    <text evidence="1">Belongs to the peptidase C40 family.</text>
</comment>
<dbReference type="InterPro" id="IPR000064">
    <property type="entry name" value="NLP_P60_dom"/>
</dbReference>
<proteinExistence type="inferred from homology"/>
<dbReference type="GO" id="GO:0008234">
    <property type="term" value="F:cysteine-type peptidase activity"/>
    <property type="evidence" value="ECO:0007669"/>
    <property type="project" value="UniProtKB-KW"/>
</dbReference>
<dbReference type="SUPFAM" id="SSF54001">
    <property type="entry name" value="Cysteine proteinases"/>
    <property type="match status" value="1"/>
</dbReference>
<sequence>MNRRRVVFAVALAGVGILFSALMVLPVLFGASQFLYGGGVGSGGCVDVSQAGTQPAAAGDARAIPSNYLALYKKAGTDYGIPWNVLAGIGKVETSHGTSKLPGVSSGENYAGAGGPMQFLEATFKAFAVDGNKDNKKDRYDPEDAIPSAARYLKHNGAPERMRTALFMYNHSWDYVNLVLDWAKKYGGGDFRVVQSNGVECQDNNLPANVQGVVQRIIAFAMAQRGKRYVFGANGPDAWDCSSLLEAAYRQVGITIPPATWGQWPFGVRVDKGTEQPGDLVFFNSGPGTSANRPGHVGMVIGPNKMIVASCSTCVPNIGVKPYKRSDWVGTTRPLARPDIKKKLAELQAQAGGPTGG</sequence>
<dbReference type="CDD" id="cd13399">
    <property type="entry name" value="Slt35-like"/>
    <property type="match status" value="1"/>
</dbReference>
<gene>
    <name evidence="6" type="ORF">F8566_31825</name>
</gene>
<dbReference type="InterPro" id="IPR038765">
    <property type="entry name" value="Papain-like_cys_pep_sf"/>
</dbReference>
<evidence type="ECO:0000256" key="4">
    <source>
        <dbReference type="ARBA" id="ARBA00022807"/>
    </source>
</evidence>
<feature type="domain" description="NlpC/P60" evidence="5">
    <location>
        <begin position="211"/>
        <end position="335"/>
    </location>
</feature>
<dbReference type="Proteomes" id="UP000468735">
    <property type="component" value="Unassembled WGS sequence"/>
</dbReference>
<comment type="caution">
    <text evidence="6">The sequence shown here is derived from an EMBL/GenBank/DDBJ whole genome shotgun (WGS) entry which is preliminary data.</text>
</comment>
<keyword evidence="3" id="KW-0378">Hydrolase</keyword>
<dbReference type="EMBL" id="WBMT01000017">
    <property type="protein sequence ID" value="KAB2343942.1"/>
    <property type="molecule type" value="Genomic_DNA"/>
</dbReference>
<evidence type="ECO:0000256" key="3">
    <source>
        <dbReference type="ARBA" id="ARBA00022801"/>
    </source>
</evidence>
<dbReference type="AlphaFoldDB" id="A0A6H9YN77"/>
<dbReference type="Pfam" id="PF13406">
    <property type="entry name" value="SLT_2"/>
    <property type="match status" value="1"/>
</dbReference>
<keyword evidence="4" id="KW-0788">Thiol protease</keyword>
<reference evidence="6 7" key="1">
    <citation type="submission" date="2019-09" db="EMBL/GenBank/DDBJ databases">
        <title>Actinomadura physcomitrii sp. nov., a novel actinomycete isolated from moss [Physcomitrium sphaericum (Ludw) Fuernr].</title>
        <authorList>
            <person name="Zhuang X."/>
            <person name="Liu C."/>
        </authorList>
    </citation>
    <scope>NUCLEOTIDE SEQUENCE [LARGE SCALE GENOMIC DNA]</scope>
    <source>
        <strain evidence="6 7">HMC1</strain>
    </source>
</reference>
<organism evidence="6 7">
    <name type="scientific">Actinomadura rudentiformis</name>
    <dbReference type="NCBI Taxonomy" id="359158"/>
    <lineage>
        <taxon>Bacteria</taxon>
        <taxon>Bacillati</taxon>
        <taxon>Actinomycetota</taxon>
        <taxon>Actinomycetes</taxon>
        <taxon>Streptosporangiales</taxon>
        <taxon>Thermomonosporaceae</taxon>
        <taxon>Actinomadura</taxon>
    </lineage>
</organism>
<dbReference type="PANTHER" id="PTHR47359">
    <property type="entry name" value="PEPTIDOGLYCAN DL-ENDOPEPTIDASE CWLO"/>
    <property type="match status" value="1"/>
</dbReference>
<evidence type="ECO:0000256" key="2">
    <source>
        <dbReference type="ARBA" id="ARBA00022670"/>
    </source>
</evidence>
<evidence type="ECO:0000313" key="7">
    <source>
        <dbReference type="Proteomes" id="UP000468735"/>
    </source>
</evidence>
<dbReference type="PROSITE" id="PS51935">
    <property type="entry name" value="NLPC_P60"/>
    <property type="match status" value="1"/>
</dbReference>
<dbReference type="OrthoDB" id="5244330at2"/>
<evidence type="ECO:0000259" key="5">
    <source>
        <dbReference type="PROSITE" id="PS51935"/>
    </source>
</evidence>
<dbReference type="GO" id="GO:0006508">
    <property type="term" value="P:proteolysis"/>
    <property type="evidence" value="ECO:0007669"/>
    <property type="project" value="UniProtKB-KW"/>
</dbReference>
<evidence type="ECO:0000256" key="1">
    <source>
        <dbReference type="ARBA" id="ARBA00007074"/>
    </source>
</evidence>
<keyword evidence="7" id="KW-1185">Reference proteome</keyword>
<dbReference type="SUPFAM" id="SSF53955">
    <property type="entry name" value="Lysozyme-like"/>
    <property type="match status" value="1"/>
</dbReference>
<dbReference type="Gene3D" id="1.10.530.10">
    <property type="match status" value="1"/>
</dbReference>
<keyword evidence="2" id="KW-0645">Protease</keyword>
<accession>A0A6H9YN77</accession>
<dbReference type="Pfam" id="PF00877">
    <property type="entry name" value="NLPC_P60"/>
    <property type="match status" value="1"/>
</dbReference>
<dbReference type="RefSeq" id="WP_151565570.1">
    <property type="nucleotide sequence ID" value="NZ_WBMT01000017.1"/>
</dbReference>
<protein>
    <submittedName>
        <fullName evidence="6">Transglycosylase SLT domain-containing protein</fullName>
    </submittedName>
</protein>
<evidence type="ECO:0000313" key="6">
    <source>
        <dbReference type="EMBL" id="KAB2343942.1"/>
    </source>
</evidence>
<dbReference type="InterPro" id="IPR023346">
    <property type="entry name" value="Lysozyme-like_dom_sf"/>
</dbReference>
<name>A0A6H9YN77_9ACTN</name>
<dbReference type="InterPro" id="IPR051794">
    <property type="entry name" value="PG_Endopeptidase_C40"/>
</dbReference>
<dbReference type="PANTHER" id="PTHR47359:SF3">
    <property type="entry name" value="NLP_P60 DOMAIN-CONTAINING PROTEIN-RELATED"/>
    <property type="match status" value="1"/>
</dbReference>